<dbReference type="AlphaFoldDB" id="A0A180GFI5"/>
<feature type="region of interest" description="Disordered" evidence="1">
    <location>
        <begin position="460"/>
        <end position="524"/>
    </location>
</feature>
<feature type="compositionally biased region" description="Low complexity" evidence="1">
    <location>
        <begin position="498"/>
        <end position="515"/>
    </location>
</feature>
<sequence>MTSSSNQSGTSCKTAGDDPQDPILASIRTMEAIRDFATDIIPLRPDGANIHEWVGEIDKTLSDLVDREKYLQGTPVAPYSKAEDKIARNLIYWTIPRELRSCINDTTSAHDAYNALKAQFLRNNRTSHMAALVDLFNVHAEISEPHHLTTLYDRMYKGVNELVASGFVINEDTLLGALFQIAVGRGNSQLYAATSQCLDTLAPSDRPVTSREVAAAARIQFEHLRNTVFDEDPITTHPPSEVAESLQAPVTEEGDVTHPPNDPNLSTNVSGMAHAARQSAEQPHPANVPAKRQNPPEKSQLHRESGLSSTRADQPVASKESSSSAPKESAAPPVIPATQPIKTSDQVNVPVKSAAQATQATQPINTTAQLQPSLLDNGPTSTTSGSGKARAISPAPASRSGSPKPPTTTNTAPAGLFGATPATSSPLVTNITPASSSTTSTPTLFGKTVPTAAATSLFGKSASTATPPTPGLFGSQSSAQSNSNKPTIFGGGSLFGIPNPAASATPAAKSPEKSSTPSFSFGSR</sequence>
<dbReference type="OrthoDB" id="2507033at2759"/>
<dbReference type="Proteomes" id="UP000005240">
    <property type="component" value="Unassembled WGS sequence"/>
</dbReference>
<feature type="compositionally biased region" description="Polar residues" evidence="1">
    <location>
        <begin position="355"/>
        <end position="386"/>
    </location>
</feature>
<feature type="compositionally biased region" description="Low complexity" evidence="1">
    <location>
        <begin position="315"/>
        <end position="332"/>
    </location>
</feature>
<dbReference type="Pfam" id="PF14223">
    <property type="entry name" value="Retrotran_gag_2"/>
    <property type="match status" value="1"/>
</dbReference>
<feature type="compositionally biased region" description="Low complexity" evidence="1">
    <location>
        <begin position="388"/>
        <end position="414"/>
    </location>
</feature>
<evidence type="ECO:0000313" key="4">
    <source>
        <dbReference type="Proteomes" id="UP000005240"/>
    </source>
</evidence>
<keyword evidence="4" id="KW-1185">Reference proteome</keyword>
<feature type="compositionally biased region" description="Polar residues" evidence="1">
    <location>
        <begin position="1"/>
        <end position="13"/>
    </location>
</feature>
<feature type="compositionally biased region" description="Polar residues" evidence="1">
    <location>
        <begin position="474"/>
        <end position="486"/>
    </location>
</feature>
<feature type="region of interest" description="Disordered" evidence="1">
    <location>
        <begin position="251"/>
        <end position="445"/>
    </location>
</feature>
<gene>
    <name evidence="2" type="ORF">PTTG_04720</name>
</gene>
<accession>A0A180GFI5</accession>
<feature type="region of interest" description="Disordered" evidence="1">
    <location>
        <begin position="1"/>
        <end position="21"/>
    </location>
</feature>
<feature type="compositionally biased region" description="Low complexity" evidence="1">
    <location>
        <begin position="432"/>
        <end position="443"/>
    </location>
</feature>
<evidence type="ECO:0000256" key="1">
    <source>
        <dbReference type="SAM" id="MobiDB-lite"/>
    </source>
</evidence>
<proteinExistence type="predicted"/>
<reference evidence="3" key="4">
    <citation type="submission" date="2025-05" db="UniProtKB">
        <authorList>
            <consortium name="EnsemblFungi"/>
        </authorList>
    </citation>
    <scope>IDENTIFICATION</scope>
    <source>
        <strain evidence="3">isolate 1-1 / race 1 (BBBD)</strain>
    </source>
</reference>
<reference evidence="2" key="1">
    <citation type="submission" date="2009-11" db="EMBL/GenBank/DDBJ databases">
        <authorList>
            <consortium name="The Broad Institute Genome Sequencing Platform"/>
            <person name="Ward D."/>
            <person name="Feldgarden M."/>
            <person name="Earl A."/>
            <person name="Young S.K."/>
            <person name="Zeng Q."/>
            <person name="Koehrsen M."/>
            <person name="Alvarado L."/>
            <person name="Berlin A."/>
            <person name="Bochicchio J."/>
            <person name="Borenstein D."/>
            <person name="Chapman S.B."/>
            <person name="Chen Z."/>
            <person name="Engels R."/>
            <person name="Freedman E."/>
            <person name="Gellesch M."/>
            <person name="Goldberg J."/>
            <person name="Griggs A."/>
            <person name="Gujja S."/>
            <person name="Heilman E."/>
            <person name="Heiman D."/>
            <person name="Hepburn T."/>
            <person name="Howarth C."/>
            <person name="Jen D."/>
            <person name="Larson L."/>
            <person name="Lewis B."/>
            <person name="Mehta T."/>
            <person name="Park D."/>
            <person name="Pearson M."/>
            <person name="Roberts A."/>
            <person name="Saif S."/>
            <person name="Shea T."/>
            <person name="Shenoy N."/>
            <person name="Sisk P."/>
            <person name="Stolte C."/>
            <person name="Sykes S."/>
            <person name="Thomson T."/>
            <person name="Walk T."/>
            <person name="White J."/>
            <person name="Yandava C."/>
            <person name="Izard J."/>
            <person name="Baranova O.V."/>
            <person name="Blanton J.M."/>
            <person name="Tanner A.C."/>
            <person name="Dewhirst F.E."/>
            <person name="Haas B."/>
            <person name="Nusbaum C."/>
            <person name="Birren B."/>
        </authorList>
    </citation>
    <scope>NUCLEOTIDE SEQUENCE [LARGE SCALE GENOMIC DNA]</scope>
    <source>
        <strain evidence="2">1-1 BBBD Race 1</strain>
    </source>
</reference>
<organism evidence="2">
    <name type="scientific">Puccinia triticina (isolate 1-1 / race 1 (BBBD))</name>
    <name type="common">Brown leaf rust fungus</name>
    <dbReference type="NCBI Taxonomy" id="630390"/>
    <lineage>
        <taxon>Eukaryota</taxon>
        <taxon>Fungi</taxon>
        <taxon>Dikarya</taxon>
        <taxon>Basidiomycota</taxon>
        <taxon>Pucciniomycotina</taxon>
        <taxon>Pucciniomycetes</taxon>
        <taxon>Pucciniales</taxon>
        <taxon>Pucciniaceae</taxon>
        <taxon>Puccinia</taxon>
    </lineage>
</organism>
<evidence type="ECO:0000313" key="3">
    <source>
        <dbReference type="EnsemblFungi" id="PTTG_04720-t43_1-p1"/>
    </source>
</evidence>
<dbReference type="EMBL" id="ADAS02000085">
    <property type="protein sequence ID" value="OAV91208.1"/>
    <property type="molecule type" value="Genomic_DNA"/>
</dbReference>
<name>A0A180GFI5_PUCT1</name>
<feature type="compositionally biased region" description="Polar residues" evidence="1">
    <location>
        <begin position="421"/>
        <end position="431"/>
    </location>
</feature>
<dbReference type="VEuPathDB" id="FungiDB:PTTG_04720"/>
<reference evidence="3 4" key="3">
    <citation type="journal article" date="2017" name="G3 (Bethesda)">
        <title>Comparative analysis highlights variable genome content of wheat rusts and divergence of the mating loci.</title>
        <authorList>
            <person name="Cuomo C.A."/>
            <person name="Bakkeren G."/>
            <person name="Khalil H.B."/>
            <person name="Panwar V."/>
            <person name="Joly D."/>
            <person name="Linning R."/>
            <person name="Sakthikumar S."/>
            <person name="Song X."/>
            <person name="Adiconis X."/>
            <person name="Fan L."/>
            <person name="Goldberg J.M."/>
            <person name="Levin J.Z."/>
            <person name="Young S."/>
            <person name="Zeng Q."/>
            <person name="Anikster Y."/>
            <person name="Bruce M."/>
            <person name="Wang M."/>
            <person name="Yin C."/>
            <person name="McCallum B."/>
            <person name="Szabo L.J."/>
            <person name="Hulbert S."/>
            <person name="Chen X."/>
            <person name="Fellers J.P."/>
        </authorList>
    </citation>
    <scope>NUCLEOTIDE SEQUENCE</scope>
    <source>
        <strain evidence="4">Isolate 1-1 / race 1 (BBBD)</strain>
        <strain evidence="3">isolate 1-1 / race 1 (BBBD)</strain>
    </source>
</reference>
<evidence type="ECO:0000313" key="2">
    <source>
        <dbReference type="EMBL" id="OAV91208.1"/>
    </source>
</evidence>
<dbReference type="EnsemblFungi" id="PTTG_04720-t43_1">
    <property type="protein sequence ID" value="PTTG_04720-t43_1-p1"/>
    <property type="gene ID" value="PTTG_04720"/>
</dbReference>
<reference evidence="2" key="2">
    <citation type="submission" date="2016-05" db="EMBL/GenBank/DDBJ databases">
        <title>Comparative analysis highlights variable genome content of wheat rusts and divergence of the mating loci.</title>
        <authorList>
            <person name="Cuomo C.A."/>
            <person name="Bakkeren G."/>
            <person name="Szabo L."/>
            <person name="Khalil H."/>
            <person name="Joly D."/>
            <person name="Goldberg J."/>
            <person name="Young S."/>
            <person name="Zeng Q."/>
            <person name="Fellers J."/>
        </authorList>
    </citation>
    <scope>NUCLEOTIDE SEQUENCE [LARGE SCALE GENOMIC DNA]</scope>
    <source>
        <strain evidence="2">1-1 BBBD Race 1</strain>
    </source>
</reference>
<protein>
    <submittedName>
        <fullName evidence="2 3">Uncharacterized protein</fullName>
    </submittedName>
</protein>